<evidence type="ECO:0000259" key="8">
    <source>
        <dbReference type="Pfam" id="PF01850"/>
    </source>
</evidence>
<accession>S4Y8L8</accession>
<gene>
    <name evidence="9" type="ORF">SCE1572_49350</name>
</gene>
<dbReference type="PATRIC" id="fig|1254432.3.peg.11132"/>
<evidence type="ECO:0000256" key="3">
    <source>
        <dbReference type="ARBA" id="ARBA00022722"/>
    </source>
</evidence>
<dbReference type="SUPFAM" id="SSF88723">
    <property type="entry name" value="PIN domain-like"/>
    <property type="match status" value="1"/>
</dbReference>
<evidence type="ECO:0000256" key="1">
    <source>
        <dbReference type="ARBA" id="ARBA00001946"/>
    </source>
</evidence>
<evidence type="ECO:0000256" key="7">
    <source>
        <dbReference type="ARBA" id="ARBA00038093"/>
    </source>
</evidence>
<sequence>MTASEGPVVLDTNVVLQLARGNEIGRWLDATYRLQTRPLRPMISIVTVGELVAFARRRGWGADRSGKLHQVIQQLVVFDINRAIIDHYAAIHTFLVGSGRSVGDNDVWIAATAAATSALLITTDKDFEPLAGTFLQVSVLPHPGK</sequence>
<organism evidence="9 10">
    <name type="scientific">Sorangium cellulosum So0157-2</name>
    <dbReference type="NCBI Taxonomy" id="1254432"/>
    <lineage>
        <taxon>Bacteria</taxon>
        <taxon>Pseudomonadati</taxon>
        <taxon>Myxococcota</taxon>
        <taxon>Polyangia</taxon>
        <taxon>Polyangiales</taxon>
        <taxon>Polyangiaceae</taxon>
        <taxon>Sorangium</taxon>
    </lineage>
</organism>
<name>S4Y8L8_SORCE</name>
<dbReference type="Proteomes" id="UP000014803">
    <property type="component" value="Chromosome"/>
</dbReference>
<keyword evidence="4" id="KW-0479">Metal-binding</keyword>
<dbReference type="CDD" id="cd09881">
    <property type="entry name" value="PIN_VapC4-5_FitB-like"/>
    <property type="match status" value="1"/>
</dbReference>
<dbReference type="InterPro" id="IPR002716">
    <property type="entry name" value="PIN_dom"/>
</dbReference>
<keyword evidence="5" id="KW-0378">Hydrolase</keyword>
<keyword evidence="3" id="KW-0540">Nuclease</keyword>
<evidence type="ECO:0000256" key="2">
    <source>
        <dbReference type="ARBA" id="ARBA00022649"/>
    </source>
</evidence>
<dbReference type="Gene3D" id="3.40.50.1010">
    <property type="entry name" value="5'-nuclease"/>
    <property type="match status" value="1"/>
</dbReference>
<evidence type="ECO:0000256" key="6">
    <source>
        <dbReference type="ARBA" id="ARBA00022842"/>
    </source>
</evidence>
<dbReference type="GO" id="GO:0004518">
    <property type="term" value="F:nuclease activity"/>
    <property type="evidence" value="ECO:0007669"/>
    <property type="project" value="UniProtKB-KW"/>
</dbReference>
<evidence type="ECO:0000313" key="9">
    <source>
        <dbReference type="EMBL" id="AGP41807.1"/>
    </source>
</evidence>
<protein>
    <recommendedName>
        <fullName evidence="8">PIN domain-containing protein</fullName>
    </recommendedName>
</protein>
<dbReference type="PANTHER" id="PTHR33653:SF1">
    <property type="entry name" value="RIBONUCLEASE VAPC2"/>
    <property type="match status" value="1"/>
</dbReference>
<keyword evidence="6" id="KW-0460">Magnesium</keyword>
<dbReference type="PANTHER" id="PTHR33653">
    <property type="entry name" value="RIBONUCLEASE VAPC2"/>
    <property type="match status" value="1"/>
</dbReference>
<evidence type="ECO:0000313" key="10">
    <source>
        <dbReference type="Proteomes" id="UP000014803"/>
    </source>
</evidence>
<dbReference type="GO" id="GO:0016787">
    <property type="term" value="F:hydrolase activity"/>
    <property type="evidence" value="ECO:0007669"/>
    <property type="project" value="UniProtKB-KW"/>
</dbReference>
<dbReference type="InterPro" id="IPR029060">
    <property type="entry name" value="PIN-like_dom_sf"/>
</dbReference>
<proteinExistence type="inferred from homology"/>
<dbReference type="GO" id="GO:0046872">
    <property type="term" value="F:metal ion binding"/>
    <property type="evidence" value="ECO:0007669"/>
    <property type="project" value="UniProtKB-KW"/>
</dbReference>
<dbReference type="KEGG" id="scu:SCE1572_49350"/>
<dbReference type="STRING" id="1254432.SCE1572_49350"/>
<evidence type="ECO:0000256" key="4">
    <source>
        <dbReference type="ARBA" id="ARBA00022723"/>
    </source>
</evidence>
<dbReference type="EMBL" id="CP003969">
    <property type="protein sequence ID" value="AGP41807.1"/>
    <property type="molecule type" value="Genomic_DNA"/>
</dbReference>
<comment type="cofactor">
    <cofactor evidence="1">
        <name>Mg(2+)</name>
        <dbReference type="ChEBI" id="CHEBI:18420"/>
    </cofactor>
</comment>
<dbReference type="Pfam" id="PF01850">
    <property type="entry name" value="PIN"/>
    <property type="match status" value="1"/>
</dbReference>
<comment type="similarity">
    <text evidence="7">Belongs to the PINc/VapC protein family.</text>
</comment>
<feature type="domain" description="PIN" evidence="8">
    <location>
        <begin position="8"/>
        <end position="129"/>
    </location>
</feature>
<dbReference type="HOGENOM" id="CLU_153795_0_0_7"/>
<evidence type="ECO:0000256" key="5">
    <source>
        <dbReference type="ARBA" id="ARBA00022801"/>
    </source>
</evidence>
<keyword evidence="2" id="KW-1277">Toxin-antitoxin system</keyword>
<dbReference type="AlphaFoldDB" id="S4Y8L8"/>
<dbReference type="eggNOG" id="COG1487">
    <property type="taxonomic scope" value="Bacteria"/>
</dbReference>
<dbReference type="InterPro" id="IPR050556">
    <property type="entry name" value="Type_II_TA_system_RNase"/>
</dbReference>
<dbReference type="RefSeq" id="WP_020741700.1">
    <property type="nucleotide sequence ID" value="NC_021658.1"/>
</dbReference>
<reference evidence="9 10" key="1">
    <citation type="journal article" date="2013" name="Sci. Rep.">
        <title>Extraordinary expansion of a Sorangium cellulosum genome from an alkaline milieu.</title>
        <authorList>
            <person name="Han K."/>
            <person name="Li Z.F."/>
            <person name="Peng R."/>
            <person name="Zhu L.P."/>
            <person name="Zhou T."/>
            <person name="Wang L.G."/>
            <person name="Li S.G."/>
            <person name="Zhang X.B."/>
            <person name="Hu W."/>
            <person name="Wu Z.H."/>
            <person name="Qin N."/>
            <person name="Li Y.Z."/>
        </authorList>
    </citation>
    <scope>NUCLEOTIDE SEQUENCE [LARGE SCALE GENOMIC DNA]</scope>
    <source>
        <strain evidence="9 10">So0157-2</strain>
    </source>
</reference>